<dbReference type="PANTHER" id="PTHR33266">
    <property type="entry name" value="CHROMOSOME 15, WHOLE GENOME SHOTGUN SEQUENCE"/>
    <property type="match status" value="1"/>
</dbReference>
<protein>
    <submittedName>
        <fullName evidence="2">Uncharacterized protein</fullName>
    </submittedName>
</protein>
<dbReference type="OrthoDB" id="107110at2759"/>
<accession>A0A067LSB3</accession>
<dbReference type="STRING" id="930990.A0A067LSB3"/>
<dbReference type="EMBL" id="KL198172">
    <property type="protein sequence ID" value="KDQ05914.1"/>
    <property type="molecule type" value="Genomic_DNA"/>
</dbReference>
<dbReference type="Proteomes" id="UP000027195">
    <property type="component" value="Unassembled WGS sequence"/>
</dbReference>
<dbReference type="PANTHER" id="PTHR33266:SF1">
    <property type="entry name" value="F-BOX DOMAIN-CONTAINING PROTEIN"/>
    <property type="match status" value="1"/>
</dbReference>
<organism evidence="2 3">
    <name type="scientific">Botryobasidium botryosum (strain FD-172 SS1)</name>
    <dbReference type="NCBI Taxonomy" id="930990"/>
    <lineage>
        <taxon>Eukaryota</taxon>
        <taxon>Fungi</taxon>
        <taxon>Dikarya</taxon>
        <taxon>Basidiomycota</taxon>
        <taxon>Agaricomycotina</taxon>
        <taxon>Agaricomycetes</taxon>
        <taxon>Cantharellales</taxon>
        <taxon>Botryobasidiaceae</taxon>
        <taxon>Botryobasidium</taxon>
    </lineage>
</organism>
<reference evidence="3" key="1">
    <citation type="journal article" date="2014" name="Proc. Natl. Acad. Sci. U.S.A.">
        <title>Extensive sampling of basidiomycete genomes demonstrates inadequacy of the white-rot/brown-rot paradigm for wood decay fungi.</title>
        <authorList>
            <person name="Riley R."/>
            <person name="Salamov A.A."/>
            <person name="Brown D.W."/>
            <person name="Nagy L.G."/>
            <person name="Floudas D."/>
            <person name="Held B.W."/>
            <person name="Levasseur A."/>
            <person name="Lombard V."/>
            <person name="Morin E."/>
            <person name="Otillar R."/>
            <person name="Lindquist E.A."/>
            <person name="Sun H."/>
            <person name="LaButti K.M."/>
            <person name="Schmutz J."/>
            <person name="Jabbour D."/>
            <person name="Luo H."/>
            <person name="Baker S.E."/>
            <person name="Pisabarro A.G."/>
            <person name="Walton J.D."/>
            <person name="Blanchette R.A."/>
            <person name="Henrissat B."/>
            <person name="Martin F."/>
            <person name="Cullen D."/>
            <person name="Hibbett D.S."/>
            <person name="Grigoriev I.V."/>
        </authorList>
    </citation>
    <scope>NUCLEOTIDE SEQUENCE [LARGE SCALE GENOMIC DNA]</scope>
    <source>
        <strain evidence="3">FD-172 SS1</strain>
    </source>
</reference>
<feature type="region of interest" description="Disordered" evidence="1">
    <location>
        <begin position="1"/>
        <end position="26"/>
    </location>
</feature>
<dbReference type="AlphaFoldDB" id="A0A067LSB3"/>
<evidence type="ECO:0000256" key="1">
    <source>
        <dbReference type="SAM" id="MobiDB-lite"/>
    </source>
</evidence>
<evidence type="ECO:0000313" key="2">
    <source>
        <dbReference type="EMBL" id="KDQ05914.1"/>
    </source>
</evidence>
<dbReference type="InParanoid" id="A0A067LSB3"/>
<gene>
    <name evidence="2" type="ORF">BOTBODRAFT_193261</name>
</gene>
<dbReference type="HOGENOM" id="CLU_009568_2_0_1"/>
<proteinExistence type="predicted"/>
<sequence>MSTVPLERSASLNPDRSPNRQRMEPSITADIKDADMRLFREMDSVYPAPMPNAGLLLAMIVRLDPALDKQFSNTTAAWQLLGENKTLLQKLQRAWIAKDLEEVRRDPLLQIAPPKATYRDSGDPVLEETTVVTEEESMQAAVKAWKRPFCGSAYNALLKYLKHLEASWSPEQNHYAKFVPLVQSSGTGKSRLMDETAKNAYVIPLNLRHVQDNGYPLPDAGVLDFLTIANSASKCEAQIWIFLRCLLNQAAAVAVRLGESLSPGTLREYFHDYRGDFYGSVLAAAKKDVEHWMRQSHPRTPQTSEECSAYQPDAPYLESTHESTGVHPLAQAAQHLSNVLKVDGQNGDIVIICIDEVDTLTARPSFDRKFSPFTTLRRAMREIQDSPIFCVVLSTNSSIRKIAPSGLQASATRVETGKSHLLRPFVAVGFDQLATKPARSWELVRYCETAYIASLGRPLFAGRYSCGSHSVRMNIGVFAIEKLTGCSRGESIGAGGRLACIAVRIPLDILSKPFDLRGSEEGASQEEQVEGHLRMVIAMNPDTGKIITVAPSEPLLAEAATNCWHKQRTAEPIDPVRELAGHINKESISKGDSGELLIALLSLMAHDSAALTTKRVKGVPVFHTPIHLLDFLRHLFPEEHAEKVLSVADSAGDTIKLCFRHAVLHFTHFVKVQDSPLLKAEHLVSFMKRGIAIFCMDGQYGVDLVIPISMDGSLDPKQMSALKFQIKTYADGYEKFGALVHDDLAKMEGLDGYMKLKQRPINILFSLGADPGVTDRCETKTEKDTQERGILKSFDMFVGGCSHHIFKPLSKWHDDEVALMLRNSRIFPAAYTEGLQKGDDETEALLRSMHPMTAAHAAHLSWLEKGKSSEPVPVYKS</sequence>
<evidence type="ECO:0000313" key="3">
    <source>
        <dbReference type="Proteomes" id="UP000027195"/>
    </source>
</evidence>
<keyword evidence="3" id="KW-1185">Reference proteome</keyword>
<name>A0A067LSB3_BOTB1</name>